<dbReference type="AlphaFoldDB" id="A0AAE5P788"/>
<evidence type="ECO:0000313" key="2">
    <source>
        <dbReference type="Proteomes" id="UP000220341"/>
    </source>
</evidence>
<accession>A0AAE5P788</accession>
<dbReference type="EMBL" id="NTYW01000034">
    <property type="protein sequence ID" value="PES33716.1"/>
    <property type="molecule type" value="Genomic_DNA"/>
</dbReference>
<sequence>MEIMVGQNYKITSDALNIILNKKYLKKDKQGNVTTEGGFKQIGYYTTLDGAFNALIEKEIKRSDAISLDELKKHVESIKEGIFEGLKSVKVESAVNV</sequence>
<dbReference type="RefSeq" id="WP_053488351.1">
    <property type="nucleotide sequence ID" value="NZ_CATKQG010000042.1"/>
</dbReference>
<organism evidence="1 2">
    <name type="scientific">Priestia megaterium</name>
    <name type="common">Bacillus megaterium</name>
    <dbReference type="NCBI Taxonomy" id="1404"/>
    <lineage>
        <taxon>Bacteria</taxon>
        <taxon>Bacillati</taxon>
        <taxon>Bacillota</taxon>
        <taxon>Bacilli</taxon>
        <taxon>Bacillales</taxon>
        <taxon>Bacillaceae</taxon>
        <taxon>Priestia</taxon>
    </lineage>
</organism>
<comment type="caution">
    <text evidence="1">The sequence shown here is derived from an EMBL/GenBank/DDBJ whole genome shotgun (WGS) entry which is preliminary data.</text>
</comment>
<reference evidence="1 2" key="1">
    <citation type="submission" date="2017-09" db="EMBL/GenBank/DDBJ databases">
        <title>Large-scale bioinformatics analysis of Bacillus genomes uncovers conserved roles of natural products in bacterial physiology.</title>
        <authorList>
            <consortium name="Agbiome Team Llc"/>
            <person name="Bleich R.M."/>
            <person name="Kirk G.J."/>
            <person name="Santa Maria K.C."/>
            <person name="Allen S.E."/>
            <person name="Farag S."/>
            <person name="Shank E.A."/>
            <person name="Bowers A."/>
        </authorList>
    </citation>
    <scope>NUCLEOTIDE SEQUENCE [LARGE SCALE GENOMIC DNA]</scope>
    <source>
        <strain evidence="1 2">AFS003013</strain>
    </source>
</reference>
<gene>
    <name evidence="1" type="ORF">CN497_21450</name>
</gene>
<evidence type="ECO:0000313" key="1">
    <source>
        <dbReference type="EMBL" id="PES33716.1"/>
    </source>
</evidence>
<proteinExistence type="predicted"/>
<dbReference type="Proteomes" id="UP000220341">
    <property type="component" value="Unassembled WGS sequence"/>
</dbReference>
<protein>
    <submittedName>
        <fullName evidence="1">Uncharacterized protein</fullName>
    </submittedName>
</protein>
<name>A0AAE5P788_PRIMG</name>